<dbReference type="GO" id="GO:0010436">
    <property type="term" value="F:carotenoid dioxygenase activity"/>
    <property type="evidence" value="ECO:0007669"/>
    <property type="project" value="TreeGrafter"/>
</dbReference>
<comment type="similarity">
    <text evidence="1">Belongs to the carotenoid oxygenase family.</text>
</comment>
<keyword evidence="3" id="KW-0560">Oxidoreductase</keyword>
<gene>
    <name evidence="6" type="ORF">CDL15_Pgr023285</name>
</gene>
<dbReference type="Pfam" id="PF03055">
    <property type="entry name" value="RPE65"/>
    <property type="match status" value="1"/>
</dbReference>
<evidence type="ECO:0000256" key="4">
    <source>
        <dbReference type="ARBA" id="ARBA00023004"/>
    </source>
</evidence>
<evidence type="ECO:0000313" key="7">
    <source>
        <dbReference type="Proteomes" id="UP000197138"/>
    </source>
</evidence>
<reference evidence="7" key="1">
    <citation type="journal article" date="2017" name="Plant J.">
        <title>The pomegranate (Punica granatum L.) genome and the genomics of punicalagin biosynthesis.</title>
        <authorList>
            <person name="Qin G."/>
            <person name="Xu C."/>
            <person name="Ming R."/>
            <person name="Tang H."/>
            <person name="Guyot R."/>
            <person name="Kramer E.M."/>
            <person name="Hu Y."/>
            <person name="Yi X."/>
            <person name="Qi Y."/>
            <person name="Xu X."/>
            <person name="Gao Z."/>
            <person name="Pan H."/>
            <person name="Jian J."/>
            <person name="Tian Y."/>
            <person name="Yue Z."/>
            <person name="Xu Y."/>
        </authorList>
    </citation>
    <scope>NUCLEOTIDE SEQUENCE [LARGE SCALE GENOMIC DNA]</scope>
    <source>
        <strain evidence="7">cv. Dabenzi</strain>
    </source>
</reference>
<dbReference type="AlphaFoldDB" id="A0A218WKI5"/>
<evidence type="ECO:0000256" key="2">
    <source>
        <dbReference type="ARBA" id="ARBA00022723"/>
    </source>
</evidence>
<evidence type="ECO:0000256" key="3">
    <source>
        <dbReference type="ARBA" id="ARBA00022964"/>
    </source>
</evidence>
<feature type="binding site" evidence="5">
    <location>
        <position position="43"/>
    </location>
    <ligand>
        <name>Fe cation</name>
        <dbReference type="ChEBI" id="CHEBI:24875"/>
        <note>catalytic</note>
    </ligand>
</feature>
<accession>A0A218WKI5</accession>
<dbReference type="GO" id="GO:0046872">
    <property type="term" value="F:metal ion binding"/>
    <property type="evidence" value="ECO:0007669"/>
    <property type="project" value="UniProtKB-KW"/>
</dbReference>
<dbReference type="GO" id="GO:0009570">
    <property type="term" value="C:chloroplast stroma"/>
    <property type="evidence" value="ECO:0007669"/>
    <property type="project" value="TreeGrafter"/>
</dbReference>
<dbReference type="Proteomes" id="UP000197138">
    <property type="component" value="Unassembled WGS sequence"/>
</dbReference>
<dbReference type="InterPro" id="IPR004294">
    <property type="entry name" value="Carotenoid_Oase"/>
</dbReference>
<proteinExistence type="inferred from homology"/>
<protein>
    <submittedName>
        <fullName evidence="6">Uncharacterized protein</fullName>
    </submittedName>
</protein>
<evidence type="ECO:0000313" key="6">
    <source>
        <dbReference type="EMBL" id="OWM72880.1"/>
    </source>
</evidence>
<dbReference type="GO" id="GO:0016121">
    <property type="term" value="P:carotene catabolic process"/>
    <property type="evidence" value="ECO:0007669"/>
    <property type="project" value="TreeGrafter"/>
</dbReference>
<evidence type="ECO:0000256" key="5">
    <source>
        <dbReference type="PIRSR" id="PIRSR604294-1"/>
    </source>
</evidence>
<keyword evidence="4 5" id="KW-0408">Iron</keyword>
<evidence type="ECO:0000256" key="1">
    <source>
        <dbReference type="ARBA" id="ARBA00006787"/>
    </source>
</evidence>
<comment type="cofactor">
    <cofactor evidence="5">
        <name>Fe(2+)</name>
        <dbReference type="ChEBI" id="CHEBI:29033"/>
    </cofactor>
    <text evidence="5">Binds 1 Fe(2+) ion per subunit.</text>
</comment>
<name>A0A218WKI5_PUNGR</name>
<comment type="caution">
    <text evidence="6">The sequence shown here is derived from an EMBL/GenBank/DDBJ whole genome shotgun (WGS) entry which is preliminary data.</text>
</comment>
<sequence>MVRGRSPVIYDEDKTSRFGIMPKDAVDESEITWVEVPSCFCFHLWNAWEEGNEQIAILGSCMDPPDSIFNDWEKRHCRASYH</sequence>
<dbReference type="PANTHER" id="PTHR10543">
    <property type="entry name" value="BETA-CAROTENE DIOXYGENASE"/>
    <property type="match status" value="1"/>
</dbReference>
<keyword evidence="3" id="KW-0223">Dioxygenase</keyword>
<dbReference type="PANTHER" id="PTHR10543:SF97">
    <property type="entry name" value="9-CIS-EPOXYCAROTENOID DIOXYGENASE NCED4, CHLOROPLASTIC"/>
    <property type="match status" value="1"/>
</dbReference>
<organism evidence="6 7">
    <name type="scientific">Punica granatum</name>
    <name type="common">Pomegranate</name>
    <dbReference type="NCBI Taxonomy" id="22663"/>
    <lineage>
        <taxon>Eukaryota</taxon>
        <taxon>Viridiplantae</taxon>
        <taxon>Streptophyta</taxon>
        <taxon>Embryophyta</taxon>
        <taxon>Tracheophyta</taxon>
        <taxon>Spermatophyta</taxon>
        <taxon>Magnoliopsida</taxon>
        <taxon>eudicotyledons</taxon>
        <taxon>Gunneridae</taxon>
        <taxon>Pentapetalae</taxon>
        <taxon>rosids</taxon>
        <taxon>malvids</taxon>
        <taxon>Myrtales</taxon>
        <taxon>Lythraceae</taxon>
        <taxon>Punica</taxon>
    </lineage>
</organism>
<keyword evidence="2 5" id="KW-0479">Metal-binding</keyword>
<dbReference type="EMBL" id="MTKT01003975">
    <property type="protein sequence ID" value="OWM72880.1"/>
    <property type="molecule type" value="Genomic_DNA"/>
</dbReference>